<dbReference type="InterPro" id="IPR054708">
    <property type="entry name" value="MTPAP-like_central"/>
</dbReference>
<dbReference type="VEuPathDB" id="CryptoDB:GY17_00002228"/>
<dbReference type="Pfam" id="PF22600">
    <property type="entry name" value="MTPAP-like_central"/>
    <property type="match status" value="1"/>
</dbReference>
<dbReference type="Gene3D" id="3.30.460.10">
    <property type="entry name" value="Beta Polymerase, domain 2"/>
    <property type="match status" value="2"/>
</dbReference>
<feature type="compositionally biased region" description="Low complexity" evidence="1">
    <location>
        <begin position="49"/>
        <end position="78"/>
    </location>
</feature>
<dbReference type="VEuPathDB" id="CryptoDB:CHUDEA2_2730"/>
<organism evidence="3">
    <name type="scientific">Cryptosporidium hominis</name>
    <dbReference type="NCBI Taxonomy" id="237895"/>
    <lineage>
        <taxon>Eukaryota</taxon>
        <taxon>Sar</taxon>
        <taxon>Alveolata</taxon>
        <taxon>Apicomplexa</taxon>
        <taxon>Conoidasida</taxon>
        <taxon>Coccidia</taxon>
        <taxon>Eucoccidiorida</taxon>
        <taxon>Eimeriorina</taxon>
        <taxon>Cryptosporidiidae</taxon>
        <taxon>Cryptosporidium</taxon>
    </lineage>
</organism>
<feature type="compositionally biased region" description="Basic and acidic residues" evidence="1">
    <location>
        <begin position="24"/>
        <end position="36"/>
    </location>
</feature>
<dbReference type="EMBL" id="LN877948">
    <property type="protein sequence ID" value="CUV04631.1"/>
    <property type="molecule type" value="Genomic_DNA"/>
</dbReference>
<dbReference type="Proteomes" id="UP000199752">
    <property type="component" value="Chromosome 2"/>
</dbReference>
<feature type="domain" description="Poly(A) RNA polymerase mitochondrial-like central palm" evidence="2">
    <location>
        <begin position="331"/>
        <end position="489"/>
    </location>
</feature>
<protein>
    <recommendedName>
        <fullName evidence="2">Poly(A) RNA polymerase mitochondrial-like central palm domain-containing protein</fullName>
    </recommendedName>
</protein>
<dbReference type="VEuPathDB" id="CryptoDB:ChTU502y2012_373g0205"/>
<feature type="region of interest" description="Disordered" evidence="1">
    <location>
        <begin position="692"/>
        <end position="719"/>
    </location>
</feature>
<dbReference type="PANTHER" id="PTHR12271">
    <property type="entry name" value="POLY A POLYMERASE CID PAP -RELATED"/>
    <property type="match status" value="1"/>
</dbReference>
<evidence type="ECO:0000256" key="1">
    <source>
        <dbReference type="SAM" id="MobiDB-lite"/>
    </source>
</evidence>
<accession>A0A0S4TDB4</accession>
<dbReference type="GO" id="GO:0016779">
    <property type="term" value="F:nucleotidyltransferase activity"/>
    <property type="evidence" value="ECO:0007669"/>
    <property type="project" value="TreeGrafter"/>
</dbReference>
<feature type="compositionally biased region" description="Basic residues" evidence="1">
    <location>
        <begin position="39"/>
        <end position="48"/>
    </location>
</feature>
<dbReference type="InterPro" id="IPR043519">
    <property type="entry name" value="NT_sf"/>
</dbReference>
<dbReference type="SUPFAM" id="SSF81301">
    <property type="entry name" value="Nucleotidyltransferase"/>
    <property type="match status" value="1"/>
</dbReference>
<dbReference type="Gene3D" id="1.10.1410.10">
    <property type="match status" value="1"/>
</dbReference>
<sequence length="1162" mass="126846">MTATGKRNAEADQRRRSVLVSVDKVLDPTSEKKDALGKSGRRTAHSSKKINSNSAKSTQTDSSNIGSSCGIEISSGQSPNKLGHTSLAPNNAQHRKKKPDKSNCGEIRSNFNSIQNLASNLPSLSTSCSPTSVSAVTPTQKLLSTSASDCTKISKVSVNNNNKNRNSVIIENTTNPVNIGSNSLNDSNQQSKGSFSQGIAQNNAISEGQQYGQVHIPLISPMPHQFWYNHLVPQCNFGHIVPPPPDYFPDSKISLNTPKQDLILPGNISPHPQQSVNSTGIIGNNLGACAPAIFNYQIPYFQPYSLRSYEISTLNVINYLIPNKEFRLKVSSVVNDLRNWLEQSKIPLLVFPYGSTSTGFADQFSDVDIALIPKKDSFDKAKYGDAPISDIFTKPPGLILQELLGLLQSDSLDALDTLSKNKSTDSFDCMSSLNNENKLKGKGAVSLDQSAEVRKLRNPFTCIQDITSAHIPIIRMLHIHTDIVLDISIALPSTNNQEEVKDGQTSGSLCKIQKANSLPIIQSRLGILTWYARMDPRVVHVVVLTKVWTRFRGLRNTLNGFPGGYAWTICVIYFFQKIGILPVIDANEFFIKSHNASKIIFKDILEDLNSDHIQSRCKSSENNLALTSIKGNYKKGKGDIYLQNGIEKIEGIPEESYLDGNFPSLVSELDQEETVNYKDDIEDVTNVSYDTETASGSAGVAEQASSSDSSFDSEPDKGSIEKDGVGYKMLYLDVVKGGKFQYKSDLDEVKGGRAAKLSVKNRYSISKDVNSEKTLLNVKNLNLDKPPEEHETFGESSRSSIGSTACTYSLSPGILSSDNICINCSDSKYSCACSESNMASVASVGYSIDTGYKNGTKQSESNANKEYGNCFLADIKGYNTHSNGKVINDKEKSEECGSNSVRDIFDIDELFSDPPTLINNVKIFEESKFLKFSQSHTLFYRFLKFIETHLWTTVIDISSPDIINTTIPGICCDIRNPFPGPPACRPIFDENNKKHLRNEIQRAIQIIQSPFGDYSSICGGYLNISAECSKGPFTGTSGIGSGILGVGLGLPLSPSNVNAAKQRVSSNQYFGPFEAPPLHIIGYNPVISGYDQNNSNAIFPAQVPVANLYTDSPPHLILPSVSTPLHIPPPPPPPPPKIKQSSSILGVIRGNSFESIKHANST</sequence>
<gene>
    <name evidence="3" type="ORF">CHUDEA2_2730</name>
</gene>
<reference evidence="3" key="1">
    <citation type="submission" date="2015-08" db="EMBL/GenBank/DDBJ databases">
        <authorList>
            <person name="Babu N.S."/>
            <person name="Beckwith C.J."/>
            <person name="Beseler K.G."/>
            <person name="Brison A."/>
            <person name="Carone J.V."/>
            <person name="Caskin T.P."/>
            <person name="Diamond M."/>
            <person name="Durham M.E."/>
            <person name="Foxe J.M."/>
            <person name="Go M."/>
            <person name="Henderson B.A."/>
            <person name="Jones I.B."/>
            <person name="McGettigan J.A."/>
            <person name="Micheletti S.J."/>
            <person name="Nasrallah M.E."/>
            <person name="Ortiz D."/>
            <person name="Piller C.R."/>
            <person name="Privatt S.R."/>
            <person name="Schneider S.L."/>
            <person name="Sharp S."/>
            <person name="Smith T.C."/>
            <person name="Stanton J.D."/>
            <person name="Ullery H.E."/>
            <person name="Wilson R.J."/>
            <person name="Serrano M.G."/>
            <person name="Buck G."/>
            <person name="Lee V."/>
            <person name="Wang Y."/>
            <person name="Carvalho R."/>
            <person name="Voegtly L."/>
            <person name="Shi R."/>
            <person name="Duckworth R."/>
            <person name="Johnson A."/>
            <person name="Loviza R."/>
            <person name="Walstead R."/>
            <person name="Shah Z."/>
            <person name="Kiflezghi M."/>
            <person name="Wade K."/>
            <person name="Ball S.L."/>
            <person name="Bradley K.W."/>
            <person name="Asai D.J."/>
            <person name="Bowman C.A."/>
            <person name="Russell D.A."/>
            <person name="Pope W.H."/>
            <person name="Jacobs-Sera D."/>
            <person name="Hendrix R.W."/>
            <person name="Hatfull G.F."/>
        </authorList>
    </citation>
    <scope>NUCLEOTIDE SEQUENCE [LARGE SCALE GENOMIC DNA]</scope>
</reference>
<dbReference type="AlphaFoldDB" id="A0A0S4TDB4"/>
<dbReference type="VEuPathDB" id="CryptoDB:Chro.20290"/>
<dbReference type="PANTHER" id="PTHR12271:SF40">
    <property type="entry name" value="POLY(A) RNA POLYMERASE GLD2"/>
    <property type="match status" value="1"/>
</dbReference>
<dbReference type="GO" id="GO:0031123">
    <property type="term" value="P:RNA 3'-end processing"/>
    <property type="evidence" value="ECO:0007669"/>
    <property type="project" value="TreeGrafter"/>
</dbReference>
<evidence type="ECO:0000259" key="2">
    <source>
        <dbReference type="Pfam" id="PF22600"/>
    </source>
</evidence>
<proteinExistence type="predicted"/>
<feature type="region of interest" description="Disordered" evidence="1">
    <location>
        <begin position="1"/>
        <end position="107"/>
    </location>
</feature>
<evidence type="ECO:0000313" key="3">
    <source>
        <dbReference type="EMBL" id="CUV04631.1"/>
    </source>
</evidence>
<name>A0A0S4TDB4_CRYHO</name>
<dbReference type="SUPFAM" id="SSF81631">
    <property type="entry name" value="PAP/OAS1 substrate-binding domain"/>
    <property type="match status" value="1"/>
</dbReference>